<accession>A0AAP0FEH4</accession>
<dbReference type="EMBL" id="JBBNAG010000009">
    <property type="protein sequence ID" value="KAK9105458.1"/>
    <property type="molecule type" value="Genomic_DNA"/>
</dbReference>
<name>A0AAP0FEH4_9MAGN</name>
<keyword evidence="2" id="KW-1185">Reference proteome</keyword>
<reference evidence="1 2" key="1">
    <citation type="submission" date="2024-01" db="EMBL/GenBank/DDBJ databases">
        <title>Genome assemblies of Stephania.</title>
        <authorList>
            <person name="Yang L."/>
        </authorList>
    </citation>
    <scope>NUCLEOTIDE SEQUENCE [LARGE SCALE GENOMIC DNA]</scope>
    <source>
        <strain evidence="1">JXDWG</strain>
        <tissue evidence="1">Leaf</tissue>
    </source>
</reference>
<evidence type="ECO:0000313" key="2">
    <source>
        <dbReference type="Proteomes" id="UP001419268"/>
    </source>
</evidence>
<gene>
    <name evidence="1" type="ORF">Scep_022302</name>
</gene>
<sequence length="49" mass="6035">MIRRYLYFLYAMSKLRLMGYALHQSSTYHYISLKFANYLKRSEEKASKY</sequence>
<organism evidence="1 2">
    <name type="scientific">Stephania cephalantha</name>
    <dbReference type="NCBI Taxonomy" id="152367"/>
    <lineage>
        <taxon>Eukaryota</taxon>
        <taxon>Viridiplantae</taxon>
        <taxon>Streptophyta</taxon>
        <taxon>Embryophyta</taxon>
        <taxon>Tracheophyta</taxon>
        <taxon>Spermatophyta</taxon>
        <taxon>Magnoliopsida</taxon>
        <taxon>Ranunculales</taxon>
        <taxon>Menispermaceae</taxon>
        <taxon>Menispermoideae</taxon>
        <taxon>Cissampelideae</taxon>
        <taxon>Stephania</taxon>
    </lineage>
</organism>
<protein>
    <submittedName>
        <fullName evidence="1">Uncharacterized protein</fullName>
    </submittedName>
</protein>
<proteinExistence type="predicted"/>
<dbReference type="AlphaFoldDB" id="A0AAP0FEH4"/>
<evidence type="ECO:0000313" key="1">
    <source>
        <dbReference type="EMBL" id="KAK9105458.1"/>
    </source>
</evidence>
<dbReference type="Proteomes" id="UP001419268">
    <property type="component" value="Unassembled WGS sequence"/>
</dbReference>
<comment type="caution">
    <text evidence="1">The sequence shown here is derived from an EMBL/GenBank/DDBJ whole genome shotgun (WGS) entry which is preliminary data.</text>
</comment>